<feature type="compositionally biased region" description="Pro residues" evidence="1">
    <location>
        <begin position="109"/>
        <end position="120"/>
    </location>
</feature>
<dbReference type="AlphaFoldDB" id="A0A3B0VW98"/>
<proteinExistence type="predicted"/>
<feature type="region of interest" description="Disordered" evidence="1">
    <location>
        <begin position="63"/>
        <end position="131"/>
    </location>
</feature>
<dbReference type="Gene3D" id="2.60.120.260">
    <property type="entry name" value="Galactose-binding domain-like"/>
    <property type="match status" value="1"/>
</dbReference>
<sequence length="435" mass="45521">MKNLTHVAIICCLFLLFGCQEESVTEVAEATEVVVEAEAATETAVPIDTPVPTATIVPTNTAVPTATMSPTASPTPTTEPTVPNTATPTASPTLEPTETAVSATATTAAPPPPPPPPAPAPSGANLLNNPSFELGNASWEVQNSGVSIQSFYTAADNPQFVHSGQQAAFNFRTNRTVYFQRISSGITPGTTYRAGVWVKIWSSSGENRALSENPGDFGAQVCINTAGESDPNLETSFCTGIVRPLDSWQFISVDGTASTDRITILLVSGAYGPNTPTHNEAIWDNATLGLAPSAATPTPDPVASQPVRPQPVTFNATALRDSMNSVRSSIEQAGGLLDRLFNGQGGTCAEYQGYYDDAIRSAIYAGVPDDWAGIYNDYIFAVENIISTNETIDFLCDQGGGVVTSLNYGVSRAGINDSLNRLIPAVEAANAKLGG</sequence>
<protein>
    <recommendedName>
        <fullName evidence="3">CBM-cenC domain-containing protein</fullName>
    </recommendedName>
</protein>
<accession>A0A3B0VW98</accession>
<name>A0A3B0VW98_9ZZZZ</name>
<reference evidence="2" key="1">
    <citation type="submission" date="2018-06" db="EMBL/GenBank/DDBJ databases">
        <authorList>
            <person name="Zhirakovskaya E."/>
        </authorList>
    </citation>
    <scope>NUCLEOTIDE SEQUENCE</scope>
</reference>
<dbReference type="PROSITE" id="PS51257">
    <property type="entry name" value="PROKAR_LIPOPROTEIN"/>
    <property type="match status" value="1"/>
</dbReference>
<dbReference type="EMBL" id="UOEU01000598">
    <property type="protein sequence ID" value="VAW35644.1"/>
    <property type="molecule type" value="Genomic_DNA"/>
</dbReference>
<evidence type="ECO:0000256" key="1">
    <source>
        <dbReference type="SAM" id="MobiDB-lite"/>
    </source>
</evidence>
<evidence type="ECO:0008006" key="3">
    <source>
        <dbReference type="Google" id="ProtNLM"/>
    </source>
</evidence>
<organism evidence="2">
    <name type="scientific">hydrothermal vent metagenome</name>
    <dbReference type="NCBI Taxonomy" id="652676"/>
    <lineage>
        <taxon>unclassified sequences</taxon>
        <taxon>metagenomes</taxon>
        <taxon>ecological metagenomes</taxon>
    </lineage>
</organism>
<feature type="compositionally biased region" description="Low complexity" evidence="1">
    <location>
        <begin position="63"/>
        <end position="93"/>
    </location>
</feature>
<evidence type="ECO:0000313" key="2">
    <source>
        <dbReference type="EMBL" id="VAW35644.1"/>
    </source>
</evidence>
<gene>
    <name evidence="2" type="ORF">MNBD_CHLOROFLEXI01-5393</name>
</gene>